<evidence type="ECO:0008006" key="4">
    <source>
        <dbReference type="Google" id="ProtNLM"/>
    </source>
</evidence>
<feature type="transmembrane region" description="Helical" evidence="1">
    <location>
        <begin position="111"/>
        <end position="139"/>
    </location>
</feature>
<keyword evidence="1" id="KW-0472">Membrane</keyword>
<proteinExistence type="predicted"/>
<feature type="transmembrane region" description="Helical" evidence="1">
    <location>
        <begin position="571"/>
        <end position="593"/>
    </location>
</feature>
<evidence type="ECO:0000313" key="2">
    <source>
        <dbReference type="EMBL" id="KYF57351.1"/>
    </source>
</evidence>
<evidence type="ECO:0000313" key="3">
    <source>
        <dbReference type="Proteomes" id="UP000075604"/>
    </source>
</evidence>
<feature type="transmembrane region" description="Helical" evidence="1">
    <location>
        <begin position="151"/>
        <end position="174"/>
    </location>
</feature>
<keyword evidence="1" id="KW-0812">Transmembrane</keyword>
<reference evidence="2 3" key="1">
    <citation type="submission" date="2014-02" db="EMBL/GenBank/DDBJ databases">
        <title>The small core and large imbalanced accessory genome model reveals a collaborative survival strategy of Sorangium cellulosum strains in nature.</title>
        <authorList>
            <person name="Han K."/>
            <person name="Peng R."/>
            <person name="Blom J."/>
            <person name="Li Y.-Z."/>
        </authorList>
    </citation>
    <scope>NUCLEOTIDE SEQUENCE [LARGE SCALE GENOMIC DNA]</scope>
    <source>
        <strain evidence="2 3">So0157-18</strain>
    </source>
</reference>
<evidence type="ECO:0000256" key="1">
    <source>
        <dbReference type="SAM" id="Phobius"/>
    </source>
</evidence>
<feature type="transmembrane region" description="Helical" evidence="1">
    <location>
        <begin position="483"/>
        <end position="503"/>
    </location>
</feature>
<feature type="transmembrane region" description="Helical" evidence="1">
    <location>
        <begin position="60"/>
        <end position="81"/>
    </location>
</feature>
<gene>
    <name evidence="2" type="ORF">BE04_17330</name>
</gene>
<comment type="caution">
    <text evidence="2">The sequence shown here is derived from an EMBL/GenBank/DDBJ whole genome shotgun (WGS) entry which is preliminary data.</text>
</comment>
<organism evidence="2 3">
    <name type="scientific">Sorangium cellulosum</name>
    <name type="common">Polyangium cellulosum</name>
    <dbReference type="NCBI Taxonomy" id="56"/>
    <lineage>
        <taxon>Bacteria</taxon>
        <taxon>Pseudomonadati</taxon>
        <taxon>Myxococcota</taxon>
        <taxon>Polyangia</taxon>
        <taxon>Polyangiales</taxon>
        <taxon>Polyangiaceae</taxon>
        <taxon>Sorangium</taxon>
    </lineage>
</organism>
<feature type="transmembrane region" description="Helical" evidence="1">
    <location>
        <begin position="415"/>
        <end position="435"/>
    </location>
</feature>
<feature type="transmembrane region" description="Helical" evidence="1">
    <location>
        <begin position="455"/>
        <end position="476"/>
    </location>
</feature>
<feature type="transmembrane region" description="Helical" evidence="1">
    <location>
        <begin position="523"/>
        <end position="550"/>
    </location>
</feature>
<dbReference type="Proteomes" id="UP000075604">
    <property type="component" value="Unassembled WGS sequence"/>
</dbReference>
<feature type="transmembrane region" description="Helical" evidence="1">
    <location>
        <begin position="21"/>
        <end position="40"/>
    </location>
</feature>
<feature type="transmembrane region" description="Helical" evidence="1">
    <location>
        <begin position="362"/>
        <end position="384"/>
    </location>
</feature>
<accession>A0A150PNN6</accession>
<protein>
    <recommendedName>
        <fullName evidence="4">ABC transporter permease</fullName>
    </recommendedName>
</protein>
<sequence length="1131" mass="120798">MSSARVYAVEAWHELRAGLRTSLVPLMFVGLVGYLFIMLSSAEYLRDMGGADVARNSPHVVFQMTSGQSFWLIFAWAWVFAQVVTRDRAAGLHELVLSAPVSLRGLILSRYVGAIGLACILGSSSSIGFLLVPALAAIGVFPPEAVGPTPVLAIASSWALFVVPSAIGLGALYLTAALRTRSTAGPFAVAAVVILIWMVAMIVLREGDLHTDIATVVDVSGFGEAEAQTKRWTPHEKATAQLAMTAPLVINRLLWTLIPLAILAFALVRQRREALVLERAGKPSSSREESFRGTAPVTAALPPITTPSWLRATLSEARWHLALTIRGWAFRVAVALWTLMNVAGAFYHVIGHAEGPLVPRPALLAPFLIRLCYVFSVFAVAGFVGSLARRDQQSGFNEMIDATPAPLGTRVIGRAVAALALTLVMALTPTLSAWIVTGLTIPASFEPWDALLVNALVAAPALLELGAITFLVHALVRSSGTAYAASMLVAFIALVNHEIDIVSYPPAQVGIPVHVALSELAGWSPWIVTVLETGILKLSCVGLGVALAWLAYPRGTALRMVERWRGAAQQLAQGAGALAALSLIAIASSATLLREQIVVQSGFASKSEENAADAAWETRFWKEASAFSVEGGEVEAKVEPSARAARVSWKLRGVRAGAQKLHGSLRIGMDVNSVRVDGSPREVVTANEHFMVDLGGCAQSGCDVELEITIASPSWFEEGEAPWLDGSGVWARAADLLPRLGHDGERALRSPSTRRELGLTERPEPLDEKALVPTLAVAPAGQWRWSVSFSELGMSTPAEGSTTQGLDFAVAWLPRDAELRQLRQEGITAWHGPSRSDTAREVLEDIQKMGACVRARLGSIPAVTTVVQAPRDLGGVRVHGAVLWLPEGDGWDVGASGAGRLKRRAAVAEALAARWLADRADLRAEPGSRWLVNGVAGWVGLECVRWSDGSDAWLALLDRRSDDVVDALGALDAPVSGLADDGAASWVAAYAPLETLAWAQAVGHAEALRAATQVADMVRSGNTVRDALARAAGPVMANHLLGPPAASDVTVAAVEGGALEARGERLQWERGGWRRVSRTFDVVQRFYDEETPPRVARVPAKLESDARFVVFDAWPSFERSPQDNVWKAGPQ</sequence>
<feature type="transmembrane region" description="Helical" evidence="1">
    <location>
        <begin position="328"/>
        <end position="350"/>
    </location>
</feature>
<dbReference type="AlphaFoldDB" id="A0A150PNN6"/>
<name>A0A150PNN6_SORCE</name>
<dbReference type="EMBL" id="JELX01001877">
    <property type="protein sequence ID" value="KYF57351.1"/>
    <property type="molecule type" value="Genomic_DNA"/>
</dbReference>
<feature type="transmembrane region" description="Helical" evidence="1">
    <location>
        <begin position="186"/>
        <end position="204"/>
    </location>
</feature>
<feature type="transmembrane region" description="Helical" evidence="1">
    <location>
        <begin position="249"/>
        <end position="268"/>
    </location>
</feature>
<keyword evidence="1" id="KW-1133">Transmembrane helix</keyword>